<organism evidence="1 2">
    <name type="scientific">Eretmocerus hayati</name>
    <dbReference type="NCBI Taxonomy" id="131215"/>
    <lineage>
        <taxon>Eukaryota</taxon>
        <taxon>Metazoa</taxon>
        <taxon>Ecdysozoa</taxon>
        <taxon>Arthropoda</taxon>
        <taxon>Hexapoda</taxon>
        <taxon>Insecta</taxon>
        <taxon>Pterygota</taxon>
        <taxon>Neoptera</taxon>
        <taxon>Endopterygota</taxon>
        <taxon>Hymenoptera</taxon>
        <taxon>Apocrita</taxon>
        <taxon>Proctotrupomorpha</taxon>
        <taxon>Chalcidoidea</taxon>
        <taxon>Aphelinidae</taxon>
        <taxon>Aphelininae</taxon>
        <taxon>Eretmocerus</taxon>
    </lineage>
</organism>
<name>A0ACC2NZ79_9HYME</name>
<accession>A0ACC2NZ79</accession>
<evidence type="ECO:0000313" key="1">
    <source>
        <dbReference type="EMBL" id="KAJ8676168.1"/>
    </source>
</evidence>
<proteinExistence type="predicted"/>
<sequence length="615" mass="69003">MMLATIQVLTALRYALCCTPPPRRGAEVRDLLWVCRCAHRFCAPFNYFDMSFEEMRPKMAYSRSKVVPRIPSNLADAIYDLQNNPKWQGFYQGHVRSDDNRIALIFALHEVIQILRSLVRVRLQADGTFKSTASIFSLMDGKTGPLYNAFWKFVVELIPSLKTNTIVIHLDFEAAAINGAAAYLENADISGCLYHYISAVNQYYENLGIESQQGQKMLEYVEALPFLPPAKIEEGFNFIRNRISSLVPEQAEASTFCNYVFRIWVAIAEIVSVFKRRVKTNNSTENFYMRISRYVKRKCPFWELNDQMKRIAYWEYEEYLRKRNGLVHYQAPDSSNRRFQEQLDELERRMDSPDPIPVDEYLEKIVQLRHDLIYYSQALWIGEDADETPRNVNAQRIQRGRAGQNLRQNNGNRNEANAIHLVQDVAEVYDDYTDGRGDVNHVQNDAAPQARADVTVCAPGRGGTVQTAARGGRGGARAAARVARTPALGSVETIRDRTRSASAAVRAGRSSVGSTARAAASGARSAAQAPSMLTCNGTRADASSHTDAAQEIHSGGRSAIYTRSKRSAGRSSNNIIPNCQHSSPSERSPPIQSRDQSSPETNPNHPRSEDDSDAD</sequence>
<comment type="caution">
    <text evidence="1">The sequence shown here is derived from an EMBL/GenBank/DDBJ whole genome shotgun (WGS) entry which is preliminary data.</text>
</comment>
<gene>
    <name evidence="1" type="ORF">QAD02_011954</name>
</gene>
<keyword evidence="2" id="KW-1185">Reference proteome</keyword>
<dbReference type="EMBL" id="CM056742">
    <property type="protein sequence ID" value="KAJ8676168.1"/>
    <property type="molecule type" value="Genomic_DNA"/>
</dbReference>
<feature type="non-terminal residue" evidence="1">
    <location>
        <position position="615"/>
    </location>
</feature>
<dbReference type="Proteomes" id="UP001239111">
    <property type="component" value="Chromosome 2"/>
</dbReference>
<reference evidence="1" key="1">
    <citation type="submission" date="2023-04" db="EMBL/GenBank/DDBJ databases">
        <title>A chromosome-level genome assembly of the parasitoid wasp Eretmocerus hayati.</title>
        <authorList>
            <person name="Zhong Y."/>
            <person name="Liu S."/>
            <person name="Liu Y."/>
        </authorList>
    </citation>
    <scope>NUCLEOTIDE SEQUENCE</scope>
    <source>
        <strain evidence="1">ZJU_SS_LIU_2023</strain>
    </source>
</reference>
<evidence type="ECO:0000313" key="2">
    <source>
        <dbReference type="Proteomes" id="UP001239111"/>
    </source>
</evidence>
<protein>
    <submittedName>
        <fullName evidence="1">Uncharacterized protein</fullName>
    </submittedName>
</protein>